<name>A0A428ZUB3_KIBAR</name>
<accession>A0A428ZUB3</accession>
<dbReference type="InterPro" id="IPR002213">
    <property type="entry name" value="UDP_glucos_trans"/>
</dbReference>
<reference evidence="2 3" key="1">
    <citation type="submission" date="2018-05" db="EMBL/GenBank/DDBJ databases">
        <title>Evolution of GPA BGCs.</title>
        <authorList>
            <person name="Waglechner N."/>
            <person name="Wright G.D."/>
        </authorList>
    </citation>
    <scope>NUCLEOTIDE SEQUENCE [LARGE SCALE GENOMIC DNA]</scope>
    <source>
        <strain evidence="2 3">A82846</strain>
    </source>
</reference>
<organism evidence="2 3">
    <name type="scientific">Kibdelosporangium aridum</name>
    <dbReference type="NCBI Taxonomy" id="2030"/>
    <lineage>
        <taxon>Bacteria</taxon>
        <taxon>Bacillati</taxon>
        <taxon>Actinomycetota</taxon>
        <taxon>Actinomycetes</taxon>
        <taxon>Pseudonocardiales</taxon>
        <taxon>Pseudonocardiaceae</taxon>
        <taxon>Kibdelosporangium</taxon>
    </lineage>
</organism>
<dbReference type="AlphaFoldDB" id="A0A428ZUB3"/>
<dbReference type="CDD" id="cd03784">
    <property type="entry name" value="GT1_Gtf-like"/>
    <property type="match status" value="1"/>
</dbReference>
<dbReference type="OrthoDB" id="5488434at2"/>
<comment type="caution">
    <text evidence="2">The sequence shown here is derived from an EMBL/GenBank/DDBJ whole genome shotgun (WGS) entry which is preliminary data.</text>
</comment>
<dbReference type="RefSeq" id="WP_037260268.1">
    <property type="nucleotide sequence ID" value="NZ_QHKI01000001.1"/>
</dbReference>
<sequence length="342" mass="36251">MQVLFTTLPGHLHQLMPLAEAMRDAGHDVTFASGDRVTPPLRELGFQTVAVLNRALESTPAQEAVWAAAGGAAEMPGPEVIAEAVTAAAHAIRTVYFELLPFVAQVQPDLIVYEDATIGAGLTAAEHGVPSVAVSSFLLGTPGLLHTATGDELAALWTDPKLRLDTRPPGFGDDLVDVSVPRLPMRPVAWDMPDGEVLSFAHQRPLVYVTLGEHDRLRAVIDGLAGLPVDVLAGVDRQDVVLPHVDVVIHQGDSRTTTGCLAHGVPQLALPRMADQFQNALAIDLAGAGISIQYEEVTTQTVADAVRELLDSETYLAASAKLREAVAAMPSPEETVMSLEAL</sequence>
<dbReference type="PANTHER" id="PTHR48050:SF13">
    <property type="entry name" value="STEROL 3-BETA-GLUCOSYLTRANSFERASE UGT80A2"/>
    <property type="match status" value="1"/>
</dbReference>
<dbReference type="PANTHER" id="PTHR48050">
    <property type="entry name" value="STEROL 3-BETA-GLUCOSYLTRANSFERASE"/>
    <property type="match status" value="1"/>
</dbReference>
<dbReference type="GO" id="GO:0017000">
    <property type="term" value="P:antibiotic biosynthetic process"/>
    <property type="evidence" value="ECO:0007669"/>
    <property type="project" value="UniProtKB-ARBA"/>
</dbReference>
<dbReference type="Proteomes" id="UP000287547">
    <property type="component" value="Unassembled WGS sequence"/>
</dbReference>
<protein>
    <submittedName>
        <fullName evidence="2">Glycosyltransferase</fullName>
    </submittedName>
</protein>
<proteinExistence type="predicted"/>
<feature type="domain" description="Erythromycin biosynthesis protein CIII-like C-terminal" evidence="1">
    <location>
        <begin position="239"/>
        <end position="342"/>
    </location>
</feature>
<dbReference type="Pfam" id="PF06722">
    <property type="entry name" value="EryCIII-like_C"/>
    <property type="match status" value="1"/>
</dbReference>
<dbReference type="InterPro" id="IPR010610">
    <property type="entry name" value="EryCIII-like_C"/>
</dbReference>
<dbReference type="Gene3D" id="3.40.50.2000">
    <property type="entry name" value="Glycogen Phosphorylase B"/>
    <property type="match status" value="2"/>
</dbReference>
<dbReference type="InterPro" id="IPR050426">
    <property type="entry name" value="Glycosyltransferase_28"/>
</dbReference>
<dbReference type="GO" id="GO:0016758">
    <property type="term" value="F:hexosyltransferase activity"/>
    <property type="evidence" value="ECO:0007669"/>
    <property type="project" value="UniProtKB-ARBA"/>
</dbReference>
<dbReference type="SUPFAM" id="SSF53756">
    <property type="entry name" value="UDP-Glycosyltransferase/glycogen phosphorylase"/>
    <property type="match status" value="1"/>
</dbReference>
<evidence type="ECO:0000313" key="2">
    <source>
        <dbReference type="EMBL" id="RSM91676.1"/>
    </source>
</evidence>
<dbReference type="EMBL" id="QHKI01000001">
    <property type="protein sequence ID" value="RSM91676.1"/>
    <property type="molecule type" value="Genomic_DNA"/>
</dbReference>
<dbReference type="GO" id="GO:0008194">
    <property type="term" value="F:UDP-glycosyltransferase activity"/>
    <property type="evidence" value="ECO:0007669"/>
    <property type="project" value="InterPro"/>
</dbReference>
<keyword evidence="2" id="KW-0808">Transferase</keyword>
<gene>
    <name evidence="2" type="ORF">DMH04_01475</name>
</gene>
<evidence type="ECO:0000313" key="3">
    <source>
        <dbReference type="Proteomes" id="UP000287547"/>
    </source>
</evidence>
<evidence type="ECO:0000259" key="1">
    <source>
        <dbReference type="Pfam" id="PF06722"/>
    </source>
</evidence>